<dbReference type="Proteomes" id="UP000472277">
    <property type="component" value="Chromosome 32"/>
</dbReference>
<feature type="domain" description="B30.2/SPRY" evidence="2">
    <location>
        <begin position="286"/>
        <end position="482"/>
    </location>
</feature>
<dbReference type="Pfam" id="PF25600">
    <property type="entry name" value="TRIM_CC"/>
    <property type="match status" value="1"/>
</dbReference>
<dbReference type="InterPro" id="IPR013320">
    <property type="entry name" value="ConA-like_dom_sf"/>
</dbReference>
<dbReference type="AlphaFoldDB" id="A0A673ZBF2"/>
<protein>
    <submittedName>
        <fullName evidence="3">Bloodthirsty-related gene family, member 2</fullName>
    </submittedName>
</protein>
<dbReference type="GeneTree" id="ENSGT00940000166596"/>
<dbReference type="SMART" id="SM00449">
    <property type="entry name" value="SPRY"/>
    <property type="match status" value="1"/>
</dbReference>
<reference evidence="3" key="1">
    <citation type="submission" date="2025-08" db="UniProtKB">
        <authorList>
            <consortium name="Ensembl"/>
        </authorList>
    </citation>
    <scope>IDENTIFICATION</scope>
</reference>
<proteinExistence type="predicted"/>
<dbReference type="InterPro" id="IPR003877">
    <property type="entry name" value="SPRY_dom"/>
</dbReference>
<dbReference type="InterPro" id="IPR050143">
    <property type="entry name" value="TRIM/RBCC"/>
</dbReference>
<evidence type="ECO:0000259" key="2">
    <source>
        <dbReference type="PROSITE" id="PS50188"/>
    </source>
</evidence>
<dbReference type="InParanoid" id="A0A673ZBF2"/>
<dbReference type="Pfam" id="PF00622">
    <property type="entry name" value="SPRY"/>
    <property type="match status" value="1"/>
</dbReference>
<sequence length="485" mass="54965">MIPWCNPLGVTIPWCNPLDVMIPWCNPLDVMIPWCNPLDVMIPWCNTLDVMIPLCNPLGVMIPWCNPLDVMIPWCNPLDVMIPWCNPLDVMIPWCNPLDVMIPLCNPLDVMIPLCNLLDVMIPWCNLFLQPQVVDIDQMIQERLKKVDRLRHSLQLLKNSCVREVRESQKVFSALVDSMEKSHKAVVTAIEERQGEEERVVEKLVKELEQEIQQLRNGDTDLGPCHSQQSHDELCGGGGQKSVAVSTTSTTGYSERRDWSKVSMETDPCMGVTRRAVSDLMDMVKGELRRLSRAELKKIQKYTVDISLSPKTAHAFLSVSDDRKQVRHTDKHQEVPDNPKRFDRVANVLGRESFSSGRFYWEVEVGEKIEWNLGVARQSINRKGKFTVSPANGFWTLSLKSGGQYVANTSPIVTPVGLEQKPRKVGVFLDYVEGRVSFYCAETGVHIHTFTDSFTDRLHPLFSPGRQHGGRNIAPLIISTSFCSI</sequence>
<dbReference type="InterPro" id="IPR003879">
    <property type="entry name" value="Butyrophylin_SPRY"/>
</dbReference>
<name>A0A673ZBF2_SALTR</name>
<dbReference type="InterPro" id="IPR001870">
    <property type="entry name" value="B30.2/SPRY"/>
</dbReference>
<evidence type="ECO:0000313" key="4">
    <source>
        <dbReference type="Proteomes" id="UP000472277"/>
    </source>
</evidence>
<dbReference type="InterPro" id="IPR043136">
    <property type="entry name" value="B30.2/SPRY_sf"/>
</dbReference>
<dbReference type="Pfam" id="PF13765">
    <property type="entry name" value="PRY"/>
    <property type="match status" value="1"/>
</dbReference>
<gene>
    <name evidence="3" type="primary">btr02</name>
</gene>
<dbReference type="SUPFAM" id="SSF49899">
    <property type="entry name" value="Concanavalin A-like lectins/glucanases"/>
    <property type="match status" value="1"/>
</dbReference>
<keyword evidence="4" id="KW-1185">Reference proteome</keyword>
<evidence type="ECO:0000256" key="1">
    <source>
        <dbReference type="SAM" id="MobiDB-lite"/>
    </source>
</evidence>
<dbReference type="InterPro" id="IPR058030">
    <property type="entry name" value="TRIM8/14/16/25/29/45/65_CC"/>
</dbReference>
<reference evidence="3" key="2">
    <citation type="submission" date="2025-09" db="UniProtKB">
        <authorList>
            <consortium name="Ensembl"/>
        </authorList>
    </citation>
    <scope>IDENTIFICATION</scope>
</reference>
<accession>A0A673ZBF2</accession>
<dbReference type="InterPro" id="IPR006574">
    <property type="entry name" value="PRY"/>
</dbReference>
<dbReference type="CDD" id="cd13733">
    <property type="entry name" value="SPRY_PRY_C-I_1"/>
    <property type="match status" value="1"/>
</dbReference>
<feature type="region of interest" description="Disordered" evidence="1">
    <location>
        <begin position="220"/>
        <end position="242"/>
    </location>
</feature>
<dbReference type="FunFam" id="2.60.120.920:FF:000004">
    <property type="entry name" value="Butyrophilin subfamily 1 member A1"/>
    <property type="match status" value="1"/>
</dbReference>
<dbReference type="PRINTS" id="PR01407">
    <property type="entry name" value="BUTYPHLNCDUF"/>
</dbReference>
<dbReference type="SMART" id="SM00589">
    <property type="entry name" value="PRY"/>
    <property type="match status" value="1"/>
</dbReference>
<dbReference type="Ensembl" id="ENSSTUT00000045881.1">
    <property type="protein sequence ID" value="ENSSTUP00000043955.1"/>
    <property type="gene ID" value="ENSSTUG00000018537.1"/>
</dbReference>
<dbReference type="Gene3D" id="2.60.120.920">
    <property type="match status" value="1"/>
</dbReference>
<dbReference type="PROSITE" id="PS50188">
    <property type="entry name" value="B302_SPRY"/>
    <property type="match status" value="1"/>
</dbReference>
<evidence type="ECO:0000313" key="3">
    <source>
        <dbReference type="Ensembl" id="ENSSTUP00000043955.1"/>
    </source>
</evidence>
<organism evidence="3 4">
    <name type="scientific">Salmo trutta</name>
    <name type="common">Brown trout</name>
    <dbReference type="NCBI Taxonomy" id="8032"/>
    <lineage>
        <taxon>Eukaryota</taxon>
        <taxon>Metazoa</taxon>
        <taxon>Chordata</taxon>
        <taxon>Craniata</taxon>
        <taxon>Vertebrata</taxon>
        <taxon>Euteleostomi</taxon>
        <taxon>Actinopterygii</taxon>
        <taxon>Neopterygii</taxon>
        <taxon>Teleostei</taxon>
        <taxon>Protacanthopterygii</taxon>
        <taxon>Salmoniformes</taxon>
        <taxon>Salmonidae</taxon>
        <taxon>Salmoninae</taxon>
        <taxon>Salmo</taxon>
    </lineage>
</organism>
<dbReference type="PANTHER" id="PTHR24103">
    <property type="entry name" value="E3 UBIQUITIN-PROTEIN LIGASE TRIM"/>
    <property type="match status" value="1"/>
</dbReference>